<organism evidence="2 3">
    <name type="scientific">Phocaeicola dorei</name>
    <dbReference type="NCBI Taxonomy" id="357276"/>
    <lineage>
        <taxon>Bacteria</taxon>
        <taxon>Pseudomonadati</taxon>
        <taxon>Bacteroidota</taxon>
        <taxon>Bacteroidia</taxon>
        <taxon>Bacteroidales</taxon>
        <taxon>Bacteroidaceae</taxon>
        <taxon>Phocaeicola</taxon>
    </lineage>
</organism>
<comment type="caution">
    <text evidence="2">The sequence shown here is derived from an EMBL/GenBank/DDBJ whole genome shotgun (WGS) entry which is preliminary data.</text>
</comment>
<protein>
    <recommendedName>
        <fullName evidence="4">Tetratricopeptide repeat protein</fullName>
    </recommendedName>
</protein>
<evidence type="ECO:0008006" key="4">
    <source>
        <dbReference type="Google" id="ProtNLM"/>
    </source>
</evidence>
<dbReference type="Gene3D" id="1.25.40.10">
    <property type="entry name" value="Tetratricopeptide repeat domain"/>
    <property type="match status" value="2"/>
</dbReference>
<accession>A0AA37KJW6</accession>
<evidence type="ECO:0000256" key="1">
    <source>
        <dbReference type="SAM" id="Phobius"/>
    </source>
</evidence>
<evidence type="ECO:0000313" key="3">
    <source>
        <dbReference type="Proteomes" id="UP001055104"/>
    </source>
</evidence>
<dbReference type="AlphaFoldDB" id="A0AA37KJW6"/>
<dbReference type="InterPro" id="IPR011990">
    <property type="entry name" value="TPR-like_helical_dom_sf"/>
</dbReference>
<dbReference type="InterPro" id="IPR019734">
    <property type="entry name" value="TPR_rpt"/>
</dbReference>
<name>A0AA37KJW6_9BACT</name>
<gene>
    <name evidence="2" type="ORF">CE91St7_29290</name>
</gene>
<sequence length="242" mass="26492">MLTEKVDSQNNKKVNIKMAEQKHTQDPLDMEEALSTSEAFLIKYKGKILGTIAAVVIIIAGFMGYKHFISEPNEMKASEALFKGEQYFGADNFETALNGDSIGYKGFLKVADEFSGTAAGNLANAYAGICYAQLGKYEDAVKYLDKFSAKDQLVSPAILGTIGNCYAEMGQLDKAAGTLLKAADKADSQALSPIYLIQAGQLFEKLGKNSEAVKAYTLVKEKYFNSYQSMDIDKYIERASIK</sequence>
<proteinExistence type="predicted"/>
<reference evidence="2" key="1">
    <citation type="submission" date="2022-01" db="EMBL/GenBank/DDBJ databases">
        <title>Novel bile acid biosynthetic pathways are enriched in the microbiome of centenarians.</title>
        <authorList>
            <person name="Sato Y."/>
            <person name="Atarashi K."/>
            <person name="Plichta R.D."/>
            <person name="Arai Y."/>
            <person name="Sasajima S."/>
            <person name="Kearney M.S."/>
            <person name="Suda W."/>
            <person name="Takeshita K."/>
            <person name="Sasaki T."/>
            <person name="Okamoto S."/>
            <person name="Skelly N.A."/>
            <person name="Okamura Y."/>
            <person name="Vlamakis H."/>
            <person name="Li Y."/>
            <person name="Tanoue T."/>
            <person name="Takei H."/>
            <person name="Nittono H."/>
            <person name="Narushima S."/>
            <person name="Irie J."/>
            <person name="Itoh H."/>
            <person name="Moriya K."/>
            <person name="Sugiura Y."/>
            <person name="Suematsu M."/>
            <person name="Moritoki N."/>
            <person name="Shibata S."/>
            <person name="Littman R.D."/>
            <person name="Fischbach A.M."/>
            <person name="Uwamino Y."/>
            <person name="Inoue T."/>
            <person name="Honda A."/>
            <person name="Hattori M."/>
            <person name="Murai T."/>
            <person name="Xavier J.R."/>
            <person name="Hirose N."/>
            <person name="Honda K."/>
        </authorList>
    </citation>
    <scope>NUCLEOTIDE SEQUENCE</scope>
    <source>
        <strain evidence="2">CE91-St7</strain>
    </source>
</reference>
<dbReference type="Pfam" id="PF13174">
    <property type="entry name" value="TPR_6"/>
    <property type="match status" value="1"/>
</dbReference>
<evidence type="ECO:0000313" key="2">
    <source>
        <dbReference type="EMBL" id="GKH82045.1"/>
    </source>
</evidence>
<dbReference type="EMBL" id="BQOB01000001">
    <property type="protein sequence ID" value="GKH82045.1"/>
    <property type="molecule type" value="Genomic_DNA"/>
</dbReference>
<feature type="transmembrane region" description="Helical" evidence="1">
    <location>
        <begin position="48"/>
        <end position="65"/>
    </location>
</feature>
<keyword evidence="1" id="KW-0812">Transmembrane</keyword>
<keyword evidence="1" id="KW-0472">Membrane</keyword>
<keyword evidence="1" id="KW-1133">Transmembrane helix</keyword>
<dbReference type="SUPFAM" id="SSF48452">
    <property type="entry name" value="TPR-like"/>
    <property type="match status" value="1"/>
</dbReference>
<dbReference type="Proteomes" id="UP001055104">
    <property type="component" value="Unassembled WGS sequence"/>
</dbReference>